<proteinExistence type="predicted"/>
<evidence type="ECO:0000313" key="5">
    <source>
        <dbReference type="Proteomes" id="UP000644147"/>
    </source>
</evidence>
<keyword evidence="1" id="KW-0175">Coiled coil</keyword>
<keyword evidence="5" id="KW-1185">Reference proteome</keyword>
<keyword evidence="2" id="KW-0812">Transmembrane</keyword>
<feature type="transmembrane region" description="Helical" evidence="2">
    <location>
        <begin position="9"/>
        <end position="30"/>
    </location>
</feature>
<dbReference type="EMBL" id="JAEHFX010000003">
    <property type="protein sequence ID" value="MBK0402743.1"/>
    <property type="molecule type" value="Genomic_DNA"/>
</dbReference>
<evidence type="ECO:0000256" key="2">
    <source>
        <dbReference type="SAM" id="Phobius"/>
    </source>
</evidence>
<feature type="domain" description="Mce/MlaD" evidence="3">
    <location>
        <begin position="43"/>
        <end position="118"/>
    </location>
</feature>
<dbReference type="PANTHER" id="PTHR33371">
    <property type="entry name" value="INTERMEMBRANE PHOSPHOLIPID TRANSPORT SYSTEM BINDING PROTEIN MLAD-RELATED"/>
    <property type="match status" value="1"/>
</dbReference>
<dbReference type="RefSeq" id="WP_200505503.1">
    <property type="nucleotide sequence ID" value="NZ_JAEHFX010000003.1"/>
</dbReference>
<keyword evidence="2" id="KW-0472">Membrane</keyword>
<dbReference type="Proteomes" id="UP000644147">
    <property type="component" value="Unassembled WGS sequence"/>
</dbReference>
<dbReference type="PANTHER" id="PTHR33371:SF4">
    <property type="entry name" value="INTERMEMBRANE PHOSPHOLIPID TRANSPORT SYSTEM BINDING PROTEIN MLAD"/>
    <property type="match status" value="1"/>
</dbReference>
<reference evidence="4 5" key="1">
    <citation type="submission" date="2020-12" db="EMBL/GenBank/DDBJ databases">
        <title>Bacterial novel species Adhaeribacter sp. BT258 isolated from soil.</title>
        <authorList>
            <person name="Jung H.-Y."/>
        </authorList>
    </citation>
    <scope>NUCLEOTIDE SEQUENCE [LARGE SCALE GENOMIC DNA]</scope>
    <source>
        <strain evidence="4 5">BT258</strain>
    </source>
</reference>
<name>A0ABS1C093_9BACT</name>
<protein>
    <submittedName>
        <fullName evidence="4">MCE family protein</fullName>
    </submittedName>
</protein>
<comment type="caution">
    <text evidence="4">The sequence shown here is derived from an EMBL/GenBank/DDBJ whole genome shotgun (WGS) entry which is preliminary data.</text>
</comment>
<sequence length="332" mass="36625">MKTEESKRFVLVSIFITLALAILVAAIFMLGGQQKRFVDSVQAIAVFKDVSGLKVGNNIWFSGVKIGTVKEIQLTGNKQVRVTMNIEEASQQFIRKDAKVRLGSESLIGNKIIEVIGGTAQAPAIENNDQLQVESTTDTDAIMATLQENNQNLLSITSDFKTLSRQMVEGKGPAGKLLSDSLMAEKFNAIVNNLHKVSETSNQASQAIAQFSQKLNRKDGLANQLLTDTIVFNRIKASSLQLNQTTTAATQMAQNLQQASEKLEQKDNAMGVLINDPEFASQLKNTMSNLDKSSATLDENMKALQSNFLFRGYFKKQEKEKTKLEKEGQKQK</sequence>
<gene>
    <name evidence="4" type="ORF">I5M27_07080</name>
</gene>
<keyword evidence="2" id="KW-1133">Transmembrane helix</keyword>
<evidence type="ECO:0000259" key="3">
    <source>
        <dbReference type="Pfam" id="PF02470"/>
    </source>
</evidence>
<dbReference type="InterPro" id="IPR052336">
    <property type="entry name" value="MlaD_Phospholipid_Transporter"/>
</dbReference>
<evidence type="ECO:0000256" key="1">
    <source>
        <dbReference type="SAM" id="Coils"/>
    </source>
</evidence>
<organism evidence="4 5">
    <name type="scientific">Adhaeribacter terrigena</name>
    <dbReference type="NCBI Taxonomy" id="2793070"/>
    <lineage>
        <taxon>Bacteria</taxon>
        <taxon>Pseudomonadati</taxon>
        <taxon>Bacteroidota</taxon>
        <taxon>Cytophagia</taxon>
        <taxon>Cytophagales</taxon>
        <taxon>Hymenobacteraceae</taxon>
        <taxon>Adhaeribacter</taxon>
    </lineage>
</organism>
<feature type="coiled-coil region" evidence="1">
    <location>
        <begin position="242"/>
        <end position="307"/>
    </location>
</feature>
<evidence type="ECO:0000313" key="4">
    <source>
        <dbReference type="EMBL" id="MBK0402743.1"/>
    </source>
</evidence>
<dbReference type="InterPro" id="IPR003399">
    <property type="entry name" value="Mce/MlaD"/>
</dbReference>
<dbReference type="Pfam" id="PF02470">
    <property type="entry name" value="MlaD"/>
    <property type="match status" value="1"/>
</dbReference>
<accession>A0ABS1C093</accession>